<name>A0ABP0IWY1_9DINO</name>
<dbReference type="EMBL" id="CAXAMN010003852">
    <property type="protein sequence ID" value="CAK9006564.1"/>
    <property type="molecule type" value="Genomic_DNA"/>
</dbReference>
<comment type="caution">
    <text evidence="1">The sequence shown here is derived from an EMBL/GenBank/DDBJ whole genome shotgun (WGS) entry which is preliminary data.</text>
</comment>
<keyword evidence="2" id="KW-1185">Reference proteome</keyword>
<evidence type="ECO:0000313" key="2">
    <source>
        <dbReference type="Proteomes" id="UP001642484"/>
    </source>
</evidence>
<sequence length="166" mass="18664">EEKTKKAVYTLLSRVWENVTKNWDASTLVPAAGGLPKTIAKQHDVAKPKMIAKQHDVAKPKKAKKVSLKQKQIPSLPNRVEVMQPERGLCSMAAMWRSALEKDSFVVIRDHLPEDRRTAVMDCIVAHVRRWVPSAGDMKENNDVLQSLSDVPCQQWMKTPPDFGGP</sequence>
<proteinExistence type="predicted"/>
<feature type="non-terminal residue" evidence="1">
    <location>
        <position position="166"/>
    </location>
</feature>
<gene>
    <name evidence="1" type="ORF">CCMP2556_LOCUS8480</name>
</gene>
<evidence type="ECO:0000313" key="1">
    <source>
        <dbReference type="EMBL" id="CAK9006564.1"/>
    </source>
</evidence>
<accession>A0ABP0IWY1</accession>
<organism evidence="1 2">
    <name type="scientific">Durusdinium trenchii</name>
    <dbReference type="NCBI Taxonomy" id="1381693"/>
    <lineage>
        <taxon>Eukaryota</taxon>
        <taxon>Sar</taxon>
        <taxon>Alveolata</taxon>
        <taxon>Dinophyceae</taxon>
        <taxon>Suessiales</taxon>
        <taxon>Symbiodiniaceae</taxon>
        <taxon>Durusdinium</taxon>
    </lineage>
</organism>
<feature type="non-terminal residue" evidence="1">
    <location>
        <position position="1"/>
    </location>
</feature>
<reference evidence="1 2" key="1">
    <citation type="submission" date="2024-02" db="EMBL/GenBank/DDBJ databases">
        <authorList>
            <person name="Chen Y."/>
            <person name="Shah S."/>
            <person name="Dougan E. K."/>
            <person name="Thang M."/>
            <person name="Chan C."/>
        </authorList>
    </citation>
    <scope>NUCLEOTIDE SEQUENCE [LARGE SCALE GENOMIC DNA]</scope>
</reference>
<dbReference type="Proteomes" id="UP001642484">
    <property type="component" value="Unassembled WGS sequence"/>
</dbReference>
<protein>
    <submittedName>
        <fullName evidence="1">Uncharacterized protein</fullName>
    </submittedName>
</protein>